<keyword evidence="3" id="KW-1185">Reference proteome</keyword>
<dbReference type="AlphaFoldDB" id="A0A835EDG6"/>
<protein>
    <submittedName>
        <fullName evidence="2">Uncharacterized protein</fullName>
    </submittedName>
</protein>
<dbReference type="EMBL" id="JACEFO010002015">
    <property type="protein sequence ID" value="KAF8689545.1"/>
    <property type="molecule type" value="Genomic_DNA"/>
</dbReference>
<gene>
    <name evidence="2" type="ORF">HU200_041877</name>
</gene>
<evidence type="ECO:0000313" key="2">
    <source>
        <dbReference type="EMBL" id="KAF8689545.1"/>
    </source>
</evidence>
<proteinExistence type="predicted"/>
<name>A0A835EDG6_9POAL</name>
<evidence type="ECO:0000313" key="3">
    <source>
        <dbReference type="Proteomes" id="UP000636709"/>
    </source>
</evidence>
<reference evidence="2" key="1">
    <citation type="submission" date="2020-07" db="EMBL/GenBank/DDBJ databases">
        <title>Genome sequence and genetic diversity analysis of an under-domesticated orphan crop, white fonio (Digitaria exilis).</title>
        <authorList>
            <person name="Bennetzen J.L."/>
            <person name="Chen S."/>
            <person name="Ma X."/>
            <person name="Wang X."/>
            <person name="Yssel A.E.J."/>
            <person name="Chaluvadi S.R."/>
            <person name="Johnson M."/>
            <person name="Gangashetty P."/>
            <person name="Hamidou F."/>
            <person name="Sanogo M.D."/>
            <person name="Zwaenepoel A."/>
            <person name="Wallace J."/>
            <person name="Van De Peer Y."/>
            <person name="Van Deynze A."/>
        </authorList>
    </citation>
    <scope>NUCLEOTIDE SEQUENCE</scope>
    <source>
        <tissue evidence="2">Leaves</tissue>
    </source>
</reference>
<keyword evidence="1" id="KW-0732">Signal</keyword>
<sequence>MLVAIFCALLLSLLAERMHVWLSTKIFIHV</sequence>
<evidence type="ECO:0000256" key="1">
    <source>
        <dbReference type="SAM" id="SignalP"/>
    </source>
</evidence>
<comment type="caution">
    <text evidence="2">The sequence shown here is derived from an EMBL/GenBank/DDBJ whole genome shotgun (WGS) entry which is preliminary data.</text>
</comment>
<dbReference type="Proteomes" id="UP000636709">
    <property type="component" value="Unassembled WGS sequence"/>
</dbReference>
<organism evidence="2 3">
    <name type="scientific">Digitaria exilis</name>
    <dbReference type="NCBI Taxonomy" id="1010633"/>
    <lineage>
        <taxon>Eukaryota</taxon>
        <taxon>Viridiplantae</taxon>
        <taxon>Streptophyta</taxon>
        <taxon>Embryophyta</taxon>
        <taxon>Tracheophyta</taxon>
        <taxon>Spermatophyta</taxon>
        <taxon>Magnoliopsida</taxon>
        <taxon>Liliopsida</taxon>
        <taxon>Poales</taxon>
        <taxon>Poaceae</taxon>
        <taxon>PACMAD clade</taxon>
        <taxon>Panicoideae</taxon>
        <taxon>Panicodae</taxon>
        <taxon>Paniceae</taxon>
        <taxon>Anthephorinae</taxon>
        <taxon>Digitaria</taxon>
    </lineage>
</organism>
<feature type="chain" id="PRO_5032744999" evidence="1">
    <location>
        <begin position="16"/>
        <end position="30"/>
    </location>
</feature>
<accession>A0A835EDG6</accession>
<feature type="signal peptide" evidence="1">
    <location>
        <begin position="1"/>
        <end position="15"/>
    </location>
</feature>